<dbReference type="Proteomes" id="UP000242699">
    <property type="component" value="Unassembled WGS sequence"/>
</dbReference>
<dbReference type="InterPro" id="IPR002931">
    <property type="entry name" value="Transglutaminase-like"/>
</dbReference>
<name>A0A2T2X765_9FIRM</name>
<sequence length="396" mass="44303">MPMKPLAITVIAVICAITFSGAEAWAAVSNLSIASSAADPSLPAQYSYTQSITFSNTSAAPAYNVTASVVLLAPETSYSQVKLVHESMPPQSSHHDQYGNLIGTFTWPEIPAHRSVSLTLSYQATSSDVTYQLPASYPPYNVHSSVYQFYTNPHLEAAQVNTDSPVLERIDQSVVRPGENPEQKAHAIYQWIVHNIRYNYSLQASGSAVATALSHLGICSDFADLYIGLLRTAKIPARFVGGYVTSNGSGQGGFHQWTEFYLPRVGWVVADPTWGNGYFAQLQDHWHIGLYDGIRKDITVNWSYNPAALSTQQATNQIRILYQYHFQKEVPASPLKPPFVRKHPTKTKVRPILAPTTVSHKVHGVPLSFWQQLWLNFTGWFWNQIHRVNRWFRVHM</sequence>
<proteinExistence type="predicted"/>
<feature type="domain" description="Transglutaminase-like" evidence="2">
    <location>
        <begin position="211"/>
        <end position="274"/>
    </location>
</feature>
<protein>
    <submittedName>
        <fullName evidence="3">Transglutaminase</fullName>
    </submittedName>
</protein>
<keyword evidence="1" id="KW-0732">Signal</keyword>
<dbReference type="EMBL" id="PXYT01000011">
    <property type="protein sequence ID" value="PSR30332.1"/>
    <property type="molecule type" value="Genomic_DNA"/>
</dbReference>
<organism evidence="3 4">
    <name type="scientific">Sulfobacillus benefaciens</name>
    <dbReference type="NCBI Taxonomy" id="453960"/>
    <lineage>
        <taxon>Bacteria</taxon>
        <taxon>Bacillati</taxon>
        <taxon>Bacillota</taxon>
        <taxon>Clostridia</taxon>
        <taxon>Eubacteriales</taxon>
        <taxon>Clostridiales Family XVII. Incertae Sedis</taxon>
        <taxon>Sulfobacillus</taxon>
    </lineage>
</organism>
<dbReference type="InterPro" id="IPR038765">
    <property type="entry name" value="Papain-like_cys_pep_sf"/>
</dbReference>
<dbReference type="Gene3D" id="3.10.620.30">
    <property type="match status" value="1"/>
</dbReference>
<dbReference type="SUPFAM" id="SSF54001">
    <property type="entry name" value="Cysteine proteinases"/>
    <property type="match status" value="1"/>
</dbReference>
<dbReference type="AlphaFoldDB" id="A0A2T2X765"/>
<dbReference type="PANTHER" id="PTHR33490">
    <property type="entry name" value="BLR5614 PROTEIN-RELATED"/>
    <property type="match status" value="1"/>
</dbReference>
<evidence type="ECO:0000313" key="3">
    <source>
        <dbReference type="EMBL" id="PSR30332.1"/>
    </source>
</evidence>
<evidence type="ECO:0000256" key="1">
    <source>
        <dbReference type="SAM" id="SignalP"/>
    </source>
</evidence>
<evidence type="ECO:0000259" key="2">
    <source>
        <dbReference type="SMART" id="SM00460"/>
    </source>
</evidence>
<dbReference type="SMART" id="SM00460">
    <property type="entry name" value="TGc"/>
    <property type="match status" value="1"/>
</dbReference>
<dbReference type="PANTHER" id="PTHR33490:SF6">
    <property type="entry name" value="SLL1049 PROTEIN"/>
    <property type="match status" value="1"/>
</dbReference>
<gene>
    <name evidence="3" type="ORF">C7B43_06345</name>
</gene>
<accession>A0A2T2X765</accession>
<comment type="caution">
    <text evidence="3">The sequence shown here is derived from an EMBL/GenBank/DDBJ whole genome shotgun (WGS) entry which is preliminary data.</text>
</comment>
<reference evidence="3 4" key="1">
    <citation type="journal article" date="2014" name="BMC Genomics">
        <title>Comparison of environmental and isolate Sulfobacillus genomes reveals diverse carbon, sulfur, nitrogen, and hydrogen metabolisms.</title>
        <authorList>
            <person name="Justice N.B."/>
            <person name="Norman A."/>
            <person name="Brown C.T."/>
            <person name="Singh A."/>
            <person name="Thomas B.C."/>
            <person name="Banfield J.F."/>
        </authorList>
    </citation>
    <scope>NUCLEOTIDE SEQUENCE [LARGE SCALE GENOMIC DNA]</scope>
    <source>
        <strain evidence="3">AMDSBA1</strain>
    </source>
</reference>
<feature type="signal peptide" evidence="1">
    <location>
        <begin position="1"/>
        <end position="26"/>
    </location>
</feature>
<evidence type="ECO:0000313" key="4">
    <source>
        <dbReference type="Proteomes" id="UP000242699"/>
    </source>
</evidence>
<dbReference type="Pfam" id="PF01841">
    <property type="entry name" value="Transglut_core"/>
    <property type="match status" value="1"/>
</dbReference>
<feature type="chain" id="PRO_5015759830" evidence="1">
    <location>
        <begin position="27"/>
        <end position="396"/>
    </location>
</feature>